<accession>K2IP88</accession>
<evidence type="ECO:0000313" key="2">
    <source>
        <dbReference type="EMBL" id="EKE71976.1"/>
    </source>
</evidence>
<dbReference type="RefSeq" id="WP_009571821.1">
    <property type="nucleotide sequence ID" value="NZ_AMRK01000004.1"/>
</dbReference>
<keyword evidence="2" id="KW-0808">Transferase</keyword>
<keyword evidence="3" id="KW-1185">Reference proteome</keyword>
<feature type="domain" description="N-acetyltransferase" evidence="1">
    <location>
        <begin position="15"/>
        <end position="166"/>
    </location>
</feature>
<dbReference type="PROSITE" id="PS51186">
    <property type="entry name" value="GNAT"/>
    <property type="match status" value="1"/>
</dbReference>
<dbReference type="Proteomes" id="UP000006762">
    <property type="component" value="Unassembled WGS sequence"/>
</dbReference>
<name>K2IP88_9RHOB</name>
<proteinExistence type="predicted"/>
<evidence type="ECO:0000259" key="1">
    <source>
        <dbReference type="PROSITE" id="PS51186"/>
    </source>
</evidence>
<dbReference type="Gene3D" id="3.40.630.30">
    <property type="match status" value="1"/>
</dbReference>
<dbReference type="eggNOG" id="COG1670">
    <property type="taxonomic scope" value="Bacteria"/>
</dbReference>
<dbReference type="InterPro" id="IPR000182">
    <property type="entry name" value="GNAT_dom"/>
</dbReference>
<reference evidence="2 3" key="1">
    <citation type="submission" date="2012-09" db="EMBL/GenBank/DDBJ databases">
        <title>Celeribacter baekdonensis B30 Genome Sequencing.</title>
        <authorList>
            <person name="Wang W."/>
        </authorList>
    </citation>
    <scope>NUCLEOTIDE SEQUENCE [LARGE SCALE GENOMIC DNA]</scope>
    <source>
        <strain evidence="2 3">B30</strain>
    </source>
</reference>
<dbReference type="SUPFAM" id="SSF55729">
    <property type="entry name" value="Acyl-CoA N-acyltransferases (Nat)"/>
    <property type="match status" value="1"/>
</dbReference>
<dbReference type="PANTHER" id="PTHR43792">
    <property type="entry name" value="GNAT FAMILY, PUTATIVE (AFU_ORTHOLOGUE AFUA_3G00765)-RELATED-RELATED"/>
    <property type="match status" value="1"/>
</dbReference>
<comment type="caution">
    <text evidence="2">The sequence shown here is derived from an EMBL/GenBank/DDBJ whole genome shotgun (WGS) entry which is preliminary data.</text>
</comment>
<organism evidence="2 3">
    <name type="scientific">Celeribacter baekdonensis B30</name>
    <dbReference type="NCBI Taxonomy" id="1208323"/>
    <lineage>
        <taxon>Bacteria</taxon>
        <taxon>Pseudomonadati</taxon>
        <taxon>Pseudomonadota</taxon>
        <taxon>Alphaproteobacteria</taxon>
        <taxon>Rhodobacterales</taxon>
        <taxon>Roseobacteraceae</taxon>
        <taxon>Celeribacter</taxon>
    </lineage>
</organism>
<evidence type="ECO:0000313" key="3">
    <source>
        <dbReference type="Proteomes" id="UP000006762"/>
    </source>
</evidence>
<sequence>MTTDSQSFSLETDRLILRPLSQADAAPLTRLLNDFEVSKWLSRIRYPYGVIEMQWFIARLNSPYRFGIVHKDSGHIMGVIGIAEHLGYWLGQPYWGHGYMSEAAQAVVDHWFAHDGLSLASYHFVENAKSRAILKGLGFEDTEPLQQYSMARSQTVAAQAMSLTREVWTSRKSSDTAPHNNAH</sequence>
<dbReference type="Pfam" id="PF13302">
    <property type="entry name" value="Acetyltransf_3"/>
    <property type="match status" value="1"/>
</dbReference>
<dbReference type="InterPro" id="IPR016181">
    <property type="entry name" value="Acyl_CoA_acyltransferase"/>
</dbReference>
<dbReference type="EMBL" id="AMRK01000004">
    <property type="protein sequence ID" value="EKE71976.1"/>
    <property type="molecule type" value="Genomic_DNA"/>
</dbReference>
<dbReference type="GO" id="GO:0016747">
    <property type="term" value="F:acyltransferase activity, transferring groups other than amino-acyl groups"/>
    <property type="evidence" value="ECO:0007669"/>
    <property type="project" value="InterPro"/>
</dbReference>
<gene>
    <name evidence="2" type="ORF">B30_09408</name>
</gene>
<dbReference type="PATRIC" id="fig|1208323.3.peg.1947"/>
<dbReference type="InterPro" id="IPR051531">
    <property type="entry name" value="N-acetyltransferase"/>
</dbReference>
<dbReference type="OrthoDB" id="9804153at2"/>
<protein>
    <submittedName>
        <fullName evidence="2">Acetyltransferase-like protein</fullName>
    </submittedName>
</protein>
<dbReference type="AlphaFoldDB" id="K2IP88"/>
<dbReference type="STRING" id="1208323.B30_09408"/>